<evidence type="ECO:0000313" key="2">
    <source>
        <dbReference type="EMBL" id="RKD91037.1"/>
    </source>
</evidence>
<dbReference type="InterPro" id="IPR012669">
    <property type="entry name" value="Pectate_lyase"/>
</dbReference>
<keyword evidence="1" id="KW-0732">Signal</keyword>
<feature type="signal peptide" evidence="1">
    <location>
        <begin position="1"/>
        <end position="17"/>
    </location>
</feature>
<dbReference type="GO" id="GO:0016829">
    <property type="term" value="F:lyase activity"/>
    <property type="evidence" value="ECO:0007669"/>
    <property type="project" value="UniProtKB-KW"/>
</dbReference>
<proteinExistence type="predicted"/>
<dbReference type="EMBL" id="RAPN01000001">
    <property type="protein sequence ID" value="RKD91037.1"/>
    <property type="molecule type" value="Genomic_DNA"/>
</dbReference>
<dbReference type="Proteomes" id="UP000283387">
    <property type="component" value="Unassembled WGS sequence"/>
</dbReference>
<accession>A0A419W6E5</accession>
<dbReference type="RefSeq" id="WP_120272376.1">
    <property type="nucleotide sequence ID" value="NZ_RAPN01000001.1"/>
</dbReference>
<gene>
    <name evidence="2" type="ORF">BC643_1386</name>
</gene>
<sequence>MKSIKPIILFLCLAALAACMHQPEAKKYSYIDLSKFEDGIHHWNLYSRIHSTDRLDTADIIGIADNLLAYQNEDGGWPKNIDWLTLVPRDSVVNDLSEHYRQSTYDNRNIFPQIEYLSAVYGQSGDQKYRDAAEKGFQYILNTEYPTGGWRGWDADVVTFNDDVMTGIMDLLLDVKTNDSNYNWLQPDMRTKLLAAYERGLQVILKCQVSINGVKTAWCQQHDFDTYAPVQGRAYEHPSVTARESCDIILFLMRIEQPDSAVMAAIESSVAWLEAAKITGHRYGNFPIEERPYHETTIDFDREFVPDSTARPVWARYYDLEKGEPFLSLIDGTIVYDLKDISFDRRVGYEWYGFWPEVVLKDYPEWKERR</sequence>
<keyword evidence="2" id="KW-0456">Lyase</keyword>
<dbReference type="AlphaFoldDB" id="A0A419W6E5"/>
<reference evidence="2 3" key="1">
    <citation type="submission" date="2018-09" db="EMBL/GenBank/DDBJ databases">
        <title>Genomic Encyclopedia of Archaeal and Bacterial Type Strains, Phase II (KMG-II): from individual species to whole genera.</title>
        <authorList>
            <person name="Goeker M."/>
        </authorList>
    </citation>
    <scope>NUCLEOTIDE SEQUENCE [LARGE SCALE GENOMIC DNA]</scope>
    <source>
        <strain evidence="2 3">DSM 27148</strain>
    </source>
</reference>
<evidence type="ECO:0000256" key="1">
    <source>
        <dbReference type="SAM" id="SignalP"/>
    </source>
</evidence>
<protein>
    <submittedName>
        <fullName evidence="2">PelA/Pel-15E family pectate lyase</fullName>
    </submittedName>
</protein>
<dbReference type="NCBIfam" id="TIGR02474">
    <property type="entry name" value="pec_lyase"/>
    <property type="match status" value="1"/>
</dbReference>
<comment type="caution">
    <text evidence="2">The sequence shown here is derived from an EMBL/GenBank/DDBJ whole genome shotgun (WGS) entry which is preliminary data.</text>
</comment>
<dbReference type="OrthoDB" id="3668964at2"/>
<dbReference type="Gene3D" id="1.50.10.20">
    <property type="match status" value="1"/>
</dbReference>
<dbReference type="PROSITE" id="PS51257">
    <property type="entry name" value="PROKAR_LIPOPROTEIN"/>
    <property type="match status" value="1"/>
</dbReference>
<name>A0A419W6E5_9BACT</name>
<evidence type="ECO:0000313" key="3">
    <source>
        <dbReference type="Proteomes" id="UP000283387"/>
    </source>
</evidence>
<feature type="chain" id="PRO_5019391355" evidence="1">
    <location>
        <begin position="18"/>
        <end position="370"/>
    </location>
</feature>
<keyword evidence="3" id="KW-1185">Reference proteome</keyword>
<dbReference type="SUPFAM" id="SSF81853">
    <property type="entry name" value="Family 10 polysaccharide lyase"/>
    <property type="match status" value="1"/>
</dbReference>
<organism evidence="2 3">
    <name type="scientific">Mangrovibacterium diazotrophicum</name>
    <dbReference type="NCBI Taxonomy" id="1261403"/>
    <lineage>
        <taxon>Bacteria</taxon>
        <taxon>Pseudomonadati</taxon>
        <taxon>Bacteroidota</taxon>
        <taxon>Bacteroidia</taxon>
        <taxon>Marinilabiliales</taxon>
        <taxon>Prolixibacteraceae</taxon>
        <taxon>Mangrovibacterium</taxon>
    </lineage>
</organism>
<dbReference type="Pfam" id="PF09492">
    <property type="entry name" value="Pec_lyase"/>
    <property type="match status" value="1"/>
</dbReference>